<comment type="similarity">
    <text evidence="2">Belongs to the DEAD box helicase family. DEAH subfamily. FANCM sub-subfamily.</text>
</comment>
<dbReference type="Pfam" id="PF00270">
    <property type="entry name" value="DEAD"/>
    <property type="match status" value="1"/>
</dbReference>
<feature type="compositionally biased region" description="Low complexity" evidence="12">
    <location>
        <begin position="50"/>
        <end position="65"/>
    </location>
</feature>
<feature type="compositionally biased region" description="Polar residues" evidence="12">
    <location>
        <begin position="931"/>
        <end position="942"/>
    </location>
</feature>
<feature type="compositionally biased region" description="Polar residues" evidence="12">
    <location>
        <begin position="1111"/>
        <end position="1122"/>
    </location>
</feature>
<evidence type="ECO:0000256" key="10">
    <source>
        <dbReference type="ARBA" id="ARBA00023242"/>
    </source>
</evidence>
<feature type="region of interest" description="Disordered" evidence="12">
    <location>
        <begin position="1659"/>
        <end position="1683"/>
    </location>
</feature>
<dbReference type="PROSITE" id="PS51192">
    <property type="entry name" value="HELICASE_ATP_BIND_1"/>
    <property type="match status" value="1"/>
</dbReference>
<dbReference type="EMBL" id="SPLM01000037">
    <property type="protein sequence ID" value="TMW65772.1"/>
    <property type="molecule type" value="Genomic_DNA"/>
</dbReference>
<dbReference type="CDD" id="cd15492">
    <property type="entry name" value="PHD_BRPF_JADE_like"/>
    <property type="match status" value="1"/>
</dbReference>
<evidence type="ECO:0000256" key="9">
    <source>
        <dbReference type="ARBA" id="ARBA00022840"/>
    </source>
</evidence>
<feature type="compositionally biased region" description="Low complexity" evidence="12">
    <location>
        <begin position="1370"/>
        <end position="1393"/>
    </location>
</feature>
<feature type="compositionally biased region" description="Polar residues" evidence="12">
    <location>
        <begin position="1548"/>
        <end position="1557"/>
    </location>
</feature>
<dbReference type="InterPro" id="IPR039686">
    <property type="entry name" value="FANCM/Mph1-like_ID"/>
</dbReference>
<dbReference type="InterPro" id="IPR027417">
    <property type="entry name" value="P-loop_NTPase"/>
</dbReference>
<dbReference type="Pfam" id="PF13831">
    <property type="entry name" value="PHD_2"/>
    <property type="match status" value="1"/>
</dbReference>
<feature type="region of interest" description="Disordered" evidence="12">
    <location>
        <begin position="1548"/>
        <end position="1575"/>
    </location>
</feature>
<evidence type="ECO:0000259" key="14">
    <source>
        <dbReference type="PROSITE" id="PS51192"/>
    </source>
</evidence>
<evidence type="ECO:0000256" key="7">
    <source>
        <dbReference type="ARBA" id="ARBA00022806"/>
    </source>
</evidence>
<feature type="compositionally biased region" description="Low complexity" evidence="12">
    <location>
        <begin position="1662"/>
        <end position="1681"/>
    </location>
</feature>
<dbReference type="Gene3D" id="1.20.1320.20">
    <property type="entry name" value="hef helicase domain"/>
    <property type="match status" value="1"/>
</dbReference>
<comment type="caution">
    <text evidence="17">The sequence shown here is derived from an EMBL/GenBank/DDBJ whole genome shotgun (WGS) entry which is preliminary data.</text>
</comment>
<keyword evidence="10" id="KW-0539">Nucleus</keyword>
<evidence type="ECO:0000313" key="18">
    <source>
        <dbReference type="Proteomes" id="UP000794436"/>
    </source>
</evidence>
<dbReference type="GO" id="GO:0043138">
    <property type="term" value="F:3'-5' DNA helicase activity"/>
    <property type="evidence" value="ECO:0007669"/>
    <property type="project" value="InterPro"/>
</dbReference>
<evidence type="ECO:0000259" key="15">
    <source>
        <dbReference type="PROSITE" id="PS51194"/>
    </source>
</evidence>
<dbReference type="InterPro" id="IPR014001">
    <property type="entry name" value="Helicase_ATP-bd"/>
</dbReference>
<dbReference type="InterPro" id="IPR001965">
    <property type="entry name" value="Znf_PHD"/>
</dbReference>
<reference evidence="17" key="1">
    <citation type="submission" date="2019-03" db="EMBL/GenBank/DDBJ databases">
        <title>Long read genome sequence of the mycoparasitic Pythium oligandrum ATCC 38472 isolated from sugarbeet rhizosphere.</title>
        <authorList>
            <person name="Gaulin E."/>
        </authorList>
    </citation>
    <scope>NUCLEOTIDE SEQUENCE</scope>
    <source>
        <strain evidence="17">ATCC 38472_TT</strain>
    </source>
</reference>
<dbReference type="InterPro" id="IPR019787">
    <property type="entry name" value="Znf_PHD-finger"/>
</dbReference>
<dbReference type="SMART" id="SM00249">
    <property type="entry name" value="PHD"/>
    <property type="match status" value="2"/>
</dbReference>
<feature type="region of interest" description="Disordered" evidence="12">
    <location>
        <begin position="1100"/>
        <end position="1163"/>
    </location>
</feature>
<proteinExistence type="inferred from homology"/>
<dbReference type="Proteomes" id="UP000794436">
    <property type="component" value="Unassembled WGS sequence"/>
</dbReference>
<evidence type="ECO:0000256" key="5">
    <source>
        <dbReference type="ARBA" id="ARBA00022771"/>
    </source>
</evidence>
<feature type="compositionally biased region" description="Acidic residues" evidence="12">
    <location>
        <begin position="1458"/>
        <end position="1475"/>
    </location>
</feature>
<evidence type="ECO:0000256" key="12">
    <source>
        <dbReference type="SAM" id="MobiDB-lite"/>
    </source>
</evidence>
<dbReference type="GO" id="GO:0008270">
    <property type="term" value="F:zinc ion binding"/>
    <property type="evidence" value="ECO:0007669"/>
    <property type="project" value="UniProtKB-KW"/>
</dbReference>
<dbReference type="InterPro" id="IPR011545">
    <property type="entry name" value="DEAD/DEAH_box_helicase_dom"/>
</dbReference>
<dbReference type="InterPro" id="IPR001650">
    <property type="entry name" value="Helicase_C-like"/>
</dbReference>
<feature type="region of interest" description="Disordered" evidence="12">
    <location>
        <begin position="1695"/>
        <end position="1718"/>
    </location>
</feature>
<evidence type="ECO:0000256" key="4">
    <source>
        <dbReference type="ARBA" id="ARBA00022741"/>
    </source>
</evidence>
<feature type="region of interest" description="Disordered" evidence="12">
    <location>
        <begin position="1349"/>
        <end position="1475"/>
    </location>
</feature>
<evidence type="ECO:0000256" key="6">
    <source>
        <dbReference type="ARBA" id="ARBA00022801"/>
    </source>
</evidence>
<feature type="region of interest" description="Disordered" evidence="12">
    <location>
        <begin position="931"/>
        <end position="1003"/>
    </location>
</feature>
<sequence>MDDEEWDDDVWSALDALETRHLQRSGDQQSRCDGLVDAPRNGGSNGALVASGGRAMTRAASASTRPPVPSVPRNPPGNGSSAAFPSTLSAPSRKPAPKHTQMRMQPAQPVFIDDEDVDDEPVDPMAAILAMRERRGGGEDPTAKTRYLDLVPRTSDLPAMDFEAAQTFVYPTNYSIREYQLTIAERSLYHNTLVSLPTGLGKTLIASVVMYNFYRWFPTGQIVFMAPTKPLVAQQIRACHEIMGISLVDTAELQGSVPPPVRKELWKTKRVFFCTPQSLQNDLQRGICHAERLVCLVIDEAHRATGNYAYCNVIQAVERKTQLFRVLALSATPGAKFDIIQDVIRNLRITHIESRSADDPDVRQYTHARQEEVIKCSLGSQISEIKKLFLRAMQRVVHRLFTLQVIQYNDPERLTKFYVIQTRDRLRQSPQYASKRGAEGDLALLVSLLHGRDLLTLHGLVGFNEYVEKLRKEVQEPEEGTRPTWAKKDLIGSTEFQALQLGLQHVAAASSTDGDTGSHPKLLKLREVLHEHFQRHATAQSSTRAIVFTQYRTSVTEIVNVLNALAPLLKVQPFVGQGTSKESKGQTQKQQQEIVRKFRQGAFNVLVATCIAEEGLDIGEVDLIVSFDALTSPVRMIQRMGRTGRKRVGKVIILVTEGDEEKKLARSVAAAKTVSRALTTFKNKFTYAKCPRMVPMGVTPQLSALAMEIPEFHASQIAGRQQKRVVTSEKEARKTKEATVDAWRLNELEKSIARAKYVLPRMPERRDFRPVVASRRVLLRRRPWDEDTKDRVDESARSRLLRSLVRRMHGVSYDDEDEDRAVRAMVDTEEDDDEPMPEREQEDEYQYEMAMAEMHFSPQYTNDVLASATPQSTEKVPSSIKTSTTKQTPPSTTTSRKKPRRSIAKTPATSTEETSVLERGERLLQRLTEMLNNSSIKGTPSPSEKAKETTPSDSETASSSGASSAATPRRPLAFPRITRRLVFDAETTTPPSSRSRENCVPPPPAVIDLSWCSSTESVDLTETEQKLEVTEPLVHEPTQDVPPEPPTWFPSVNKTEEERVEITVTLAREQTPEEPKAKPRRSLALRNLATTTPVTAVIPPVPSVPSKATPVPSTVSCPTEQVTGMPLETPKPAPVTTELVTSKRQAKQKASSTSTPSVTHVGTQREEEDDECCAICSEHESYEDDPIVFCGGCNVAVHQFCYGIPRLPTDDWFCDFCASQDGSSSARCALCPLRGGAFRRSSCGQWVHVQCYLWIPELKFKYTSGGLLSLGVLSRLDPERKTLECSLCHSTQGRGLVQCAHKRCLTAFHVSCARHGDASLVQMEQDDGQTLFLTYCRLHRGSKSVWKVPVTTEKPTTPQKQVRTEPVKPAAPSTMPSPSALLLSQPSSASASKQQRRRFKRLKRKYEAGSTPSKDPSQSSDGVSPWAKRMRRSQQFNEDARGRRQQQSALAKTMFIEDQAEAPSTDDEEDDDEEMDEADAAFINDSSQLFSPSRTSMSPGDMRAIYARSLVESPRTPALLRGQRGGYLPSNGIIQACLNELHGQTDSPLSVVSSGAATTPGGREGPPRTTNASPISIASTRDGEEEDAKVDGKEVPDGAPCFNLLGFAASTSTEALTSAKELPNKTAAEVALTRDSAKAEAEELQRRIEANRLRALEKLRARQQQQAQAVTSNPSSSRSPPLRASTMIASTDVPSFSLLGGQTPAPSPLKPPRRPSGTRVPVFVSTAFAKSHLNTMQNDEEELRVDEKASLSEADVVLSVRLAAVCMKFSELTTWLTNKRDVAQHPRVQLALQVFKQTLVLVVAEGTDSSVDARHPSFAQLHKLETCAGVEIVRSVSAMQGVLQRHARAEWTQGFGLEAPTDAGPKSALDENFRGRLRFFRDVCALSLGSALSLSFRFDRFVATQIPVHKFNEMHWRRMLPWISEATAMALTAHFHSS</sequence>
<feature type="region of interest" description="Disordered" evidence="12">
    <location>
        <begin position="22"/>
        <end position="101"/>
    </location>
</feature>
<dbReference type="InterPro" id="IPR034732">
    <property type="entry name" value="EPHD"/>
</dbReference>
<feature type="compositionally biased region" description="Low complexity" evidence="12">
    <location>
        <begin position="951"/>
        <end position="967"/>
    </location>
</feature>
<evidence type="ECO:0000259" key="16">
    <source>
        <dbReference type="PROSITE" id="PS51805"/>
    </source>
</evidence>
<dbReference type="SUPFAM" id="SSF57903">
    <property type="entry name" value="FYVE/PHD zinc finger"/>
    <property type="match status" value="1"/>
</dbReference>
<dbReference type="SUPFAM" id="SSF52540">
    <property type="entry name" value="P-loop containing nucleoside triphosphate hydrolases"/>
    <property type="match status" value="1"/>
</dbReference>
<evidence type="ECO:0000256" key="1">
    <source>
        <dbReference type="ARBA" id="ARBA00004123"/>
    </source>
</evidence>
<feature type="compositionally biased region" description="Low complexity" evidence="12">
    <location>
        <begin position="877"/>
        <end position="894"/>
    </location>
</feature>
<dbReference type="PROSITE" id="PS51805">
    <property type="entry name" value="EPHD"/>
    <property type="match status" value="1"/>
</dbReference>
<feature type="compositionally biased region" description="Polar residues" evidence="12">
    <location>
        <begin position="81"/>
        <end position="90"/>
    </location>
</feature>
<evidence type="ECO:0000256" key="11">
    <source>
        <dbReference type="PROSITE-ProRule" id="PRU00146"/>
    </source>
</evidence>
<keyword evidence="6" id="KW-0378">Hydrolase</keyword>
<feature type="compositionally biased region" description="Low complexity" evidence="12">
    <location>
        <begin position="1349"/>
        <end position="1361"/>
    </location>
</feature>
<dbReference type="InterPro" id="IPR044749">
    <property type="entry name" value="FANCM_DEXDc"/>
</dbReference>
<feature type="compositionally biased region" description="Pro residues" evidence="12">
    <location>
        <begin position="66"/>
        <end position="75"/>
    </location>
</feature>
<comment type="subcellular location">
    <subcellularLocation>
        <location evidence="1">Nucleus</location>
    </subcellularLocation>
</comment>
<feature type="domain" description="Helicase C-terminal" evidence="15">
    <location>
        <begin position="524"/>
        <end position="689"/>
    </location>
</feature>
<keyword evidence="4" id="KW-0547">Nucleotide-binding</keyword>
<dbReference type="GO" id="GO:0009378">
    <property type="term" value="F:four-way junction helicase activity"/>
    <property type="evidence" value="ECO:0007669"/>
    <property type="project" value="TreeGrafter"/>
</dbReference>
<dbReference type="GO" id="GO:0016787">
    <property type="term" value="F:hydrolase activity"/>
    <property type="evidence" value="ECO:0007669"/>
    <property type="project" value="UniProtKB-KW"/>
</dbReference>
<dbReference type="FunFam" id="3.40.50.300:FF:000861">
    <property type="entry name" value="Fanconi anemia, complementation group M"/>
    <property type="match status" value="1"/>
</dbReference>
<evidence type="ECO:0000256" key="3">
    <source>
        <dbReference type="ARBA" id="ARBA00022723"/>
    </source>
</evidence>
<dbReference type="GO" id="GO:0036297">
    <property type="term" value="P:interstrand cross-link repair"/>
    <property type="evidence" value="ECO:0007669"/>
    <property type="project" value="TreeGrafter"/>
</dbReference>
<evidence type="ECO:0000259" key="13">
    <source>
        <dbReference type="PROSITE" id="PS50016"/>
    </source>
</evidence>
<evidence type="ECO:0008006" key="19">
    <source>
        <dbReference type="Google" id="ProtNLM"/>
    </source>
</evidence>
<dbReference type="CDD" id="cd12091">
    <property type="entry name" value="FANCM_ID"/>
    <property type="match status" value="1"/>
</dbReference>
<protein>
    <recommendedName>
        <fullName evidence="19">Fanconi anemia group M protein</fullName>
    </recommendedName>
</protein>
<feature type="region of interest" description="Disordered" evidence="12">
    <location>
        <begin position="868"/>
        <end position="919"/>
    </location>
</feature>
<dbReference type="GO" id="GO:0005634">
    <property type="term" value="C:nucleus"/>
    <property type="evidence" value="ECO:0007669"/>
    <property type="project" value="UniProtKB-SubCell"/>
</dbReference>
<dbReference type="PROSITE" id="PS51194">
    <property type="entry name" value="HELICASE_CTER"/>
    <property type="match status" value="1"/>
</dbReference>
<dbReference type="PANTHER" id="PTHR14025">
    <property type="entry name" value="FANCONI ANEMIA GROUP M FANCM FAMILY MEMBER"/>
    <property type="match status" value="1"/>
</dbReference>
<dbReference type="InterPro" id="IPR011011">
    <property type="entry name" value="Znf_FYVE_PHD"/>
</dbReference>
<dbReference type="CDD" id="cd18801">
    <property type="entry name" value="SF2_C_FANCM_Hef"/>
    <property type="match status" value="1"/>
</dbReference>
<dbReference type="GO" id="GO:0045003">
    <property type="term" value="P:double-strand break repair via synthesis-dependent strand annealing"/>
    <property type="evidence" value="ECO:0007669"/>
    <property type="project" value="TreeGrafter"/>
</dbReference>
<dbReference type="PROSITE" id="PS50016">
    <property type="entry name" value="ZF_PHD_2"/>
    <property type="match status" value="1"/>
</dbReference>
<dbReference type="OrthoDB" id="164902at2759"/>
<dbReference type="Pfam" id="PF00271">
    <property type="entry name" value="Helicase_C"/>
    <property type="match status" value="1"/>
</dbReference>
<gene>
    <name evidence="17" type="ORF">Poli38472_008414</name>
</gene>
<dbReference type="Gene3D" id="3.30.40.10">
    <property type="entry name" value="Zinc/RING finger domain, C3HC4 (zinc finger)"/>
    <property type="match status" value="2"/>
</dbReference>
<feature type="domain" description="PHD-type" evidence="13">
    <location>
        <begin position="1170"/>
        <end position="1220"/>
    </location>
</feature>
<keyword evidence="3" id="KW-0479">Metal-binding</keyword>
<dbReference type="SMART" id="SM00487">
    <property type="entry name" value="DEXDc"/>
    <property type="match status" value="1"/>
</dbReference>
<dbReference type="Gene3D" id="3.40.50.300">
    <property type="entry name" value="P-loop containing nucleotide triphosphate hydrolases"/>
    <property type="match status" value="2"/>
</dbReference>
<dbReference type="CDD" id="cd15571">
    <property type="entry name" value="ePHD"/>
    <property type="match status" value="1"/>
</dbReference>
<organism evidence="17 18">
    <name type="scientific">Pythium oligandrum</name>
    <name type="common">Mycoparasitic fungus</name>
    <dbReference type="NCBI Taxonomy" id="41045"/>
    <lineage>
        <taxon>Eukaryota</taxon>
        <taxon>Sar</taxon>
        <taxon>Stramenopiles</taxon>
        <taxon>Oomycota</taxon>
        <taxon>Peronosporomycetes</taxon>
        <taxon>Pythiales</taxon>
        <taxon>Pythiaceae</taxon>
        <taxon>Pythium</taxon>
    </lineage>
</organism>
<name>A0A8K1CNQ3_PYTOL</name>
<dbReference type="CDD" id="cd18033">
    <property type="entry name" value="DEXDc_FANCM"/>
    <property type="match status" value="1"/>
</dbReference>
<evidence type="ECO:0000313" key="17">
    <source>
        <dbReference type="EMBL" id="TMW65772.1"/>
    </source>
</evidence>
<dbReference type="Pfam" id="PF13832">
    <property type="entry name" value="zf-HC5HC2H_2"/>
    <property type="match status" value="1"/>
</dbReference>
<feature type="domain" description="PHD-type" evidence="16">
    <location>
        <begin position="1225"/>
        <end position="1340"/>
    </location>
</feature>
<dbReference type="SMART" id="SM00490">
    <property type="entry name" value="HELICc"/>
    <property type="match status" value="1"/>
</dbReference>
<evidence type="ECO:0000256" key="2">
    <source>
        <dbReference type="ARBA" id="ARBA00009889"/>
    </source>
</evidence>
<dbReference type="PROSITE" id="PS01359">
    <property type="entry name" value="ZF_PHD_1"/>
    <property type="match status" value="1"/>
</dbReference>
<feature type="compositionally biased region" description="Basic residues" evidence="12">
    <location>
        <begin position="1394"/>
        <end position="1404"/>
    </location>
</feature>
<keyword evidence="8" id="KW-0862">Zinc</keyword>
<keyword evidence="18" id="KW-1185">Reference proteome</keyword>
<dbReference type="PANTHER" id="PTHR14025:SF20">
    <property type="entry name" value="FANCONI ANEMIA GROUP M PROTEIN"/>
    <property type="match status" value="1"/>
</dbReference>
<feature type="compositionally biased region" description="Polar residues" evidence="12">
    <location>
        <begin position="1138"/>
        <end position="1162"/>
    </location>
</feature>
<dbReference type="GO" id="GO:0005524">
    <property type="term" value="F:ATP binding"/>
    <property type="evidence" value="ECO:0007669"/>
    <property type="project" value="UniProtKB-KW"/>
</dbReference>
<keyword evidence="9" id="KW-0067">ATP-binding</keyword>
<dbReference type="GO" id="GO:0000400">
    <property type="term" value="F:four-way junction DNA binding"/>
    <property type="evidence" value="ECO:0007669"/>
    <property type="project" value="TreeGrafter"/>
</dbReference>
<dbReference type="InterPro" id="IPR013083">
    <property type="entry name" value="Znf_RING/FYVE/PHD"/>
</dbReference>
<keyword evidence="5 11" id="KW-0863">Zinc-finger</keyword>
<evidence type="ECO:0000256" key="8">
    <source>
        <dbReference type="ARBA" id="ARBA00022833"/>
    </source>
</evidence>
<accession>A0A8K1CNQ3</accession>
<feature type="domain" description="Helicase ATP-binding" evidence="14">
    <location>
        <begin position="183"/>
        <end position="351"/>
    </location>
</feature>
<keyword evidence="7" id="KW-0347">Helicase</keyword>
<dbReference type="InterPro" id="IPR019786">
    <property type="entry name" value="Zinc_finger_PHD-type_CS"/>
</dbReference>
<feature type="compositionally biased region" description="Polar residues" evidence="12">
    <location>
        <begin position="1410"/>
        <end position="1422"/>
    </location>
</feature>